<evidence type="ECO:0000256" key="1">
    <source>
        <dbReference type="SAM" id="MobiDB-lite"/>
    </source>
</evidence>
<feature type="region of interest" description="Disordered" evidence="1">
    <location>
        <begin position="134"/>
        <end position="159"/>
    </location>
</feature>
<reference evidence="3 4" key="1">
    <citation type="journal article" date="2023" name="Int. J. Syst. Evol. Microbiol.">
        <title>Methylocystis iwaonis sp. nov., a type II methane-oxidizing bacterium from surface soil of a rice paddy field in Japan, and emended description of the genus Methylocystis (ex Whittenbury et al. 1970) Bowman et al. 1993.</title>
        <authorList>
            <person name="Kaise H."/>
            <person name="Sawadogo J.B."/>
            <person name="Alam M.S."/>
            <person name="Ueno C."/>
            <person name="Dianou D."/>
            <person name="Shinjo R."/>
            <person name="Asakawa S."/>
        </authorList>
    </citation>
    <scope>NUCLEOTIDE SEQUENCE [LARGE SCALE GENOMIC DNA]</scope>
    <source>
        <strain evidence="3 4">SS37A-Re</strain>
    </source>
</reference>
<evidence type="ECO:0000256" key="2">
    <source>
        <dbReference type="SAM" id="SignalP"/>
    </source>
</evidence>
<feature type="region of interest" description="Disordered" evidence="1">
    <location>
        <begin position="510"/>
        <end position="529"/>
    </location>
</feature>
<feature type="chain" id="PRO_5046254219" evidence="2">
    <location>
        <begin position="27"/>
        <end position="609"/>
    </location>
</feature>
<dbReference type="EMBL" id="AP027142">
    <property type="protein sequence ID" value="BDV32541.1"/>
    <property type="molecule type" value="Genomic_DNA"/>
</dbReference>
<feature type="signal peptide" evidence="2">
    <location>
        <begin position="1"/>
        <end position="26"/>
    </location>
</feature>
<keyword evidence="2" id="KW-0732">Signal</keyword>
<proteinExistence type="predicted"/>
<keyword evidence="4" id="KW-1185">Reference proteome</keyword>
<dbReference type="RefSeq" id="WP_281929648.1">
    <property type="nucleotide sequence ID" value="NZ_AP027142.1"/>
</dbReference>
<sequence>MKWNYSPKVTIASTAIALFLGGSSFAQVPPPPDSRVPNPFPMPSSYTRIDSADGKTTTFITPEGPFPKSDPWVNPTNLLPTRYENVKGADGNEIPNTLSSTPQHPYNLHPDPVITPINKTSPTDDLAGIFNAWRRKDNPGRGDDRGHGDDKHPYSPSGFKQADVQRALDILEGNPISDRAYSGIPMMHYDGPNKVKKVIPVKDANGKVIGGNVNVHQVWFDTHIESDTAFIDPSDVLDVPFTVTYTLDTLNRGREDFAPMQMYVDPSGGNGAIPLVTMDLTFFPMEDGTRTVIPLSMAPGKNFNLTYHWGWRRHPPRVEVQENALKVAMGRTLVQWETDTFGENPRASQAAKEAAIGMIGDLAPSKRMWKAFRKLQQGGFNPSVIAEAERAFFQWQDRNALPDGVTEDPNADMTLFYADNTIYGHQKGIVVNNQAQPILEKWHLRGAEVKVKLINGDYFPHGYVAVDFGGMRGWENTFQNTLPVNGAGAFFTFGRAWWEMNTPTPVLVPAATPGPASPGPRYRTSEEETKELDEIKPEIFAHRNLWQREMDPEGKTVHRGRLTPSYPVSNGDVLGEHTVILKLNYEPSLRLRLYQFDPLHHEQAIWSIH</sequence>
<dbReference type="Proteomes" id="UP001317629">
    <property type="component" value="Chromosome"/>
</dbReference>
<protein>
    <submittedName>
        <fullName evidence="3">Uncharacterized protein</fullName>
    </submittedName>
</protein>
<gene>
    <name evidence="3" type="ORF">SS37A_00700</name>
</gene>
<accession>A0ABM8E3D9</accession>
<evidence type="ECO:0000313" key="3">
    <source>
        <dbReference type="EMBL" id="BDV32541.1"/>
    </source>
</evidence>
<organism evidence="3 4">
    <name type="scientific">Methylocystis iwaonis</name>
    <dbReference type="NCBI Taxonomy" id="2885079"/>
    <lineage>
        <taxon>Bacteria</taxon>
        <taxon>Pseudomonadati</taxon>
        <taxon>Pseudomonadota</taxon>
        <taxon>Alphaproteobacteria</taxon>
        <taxon>Hyphomicrobiales</taxon>
        <taxon>Methylocystaceae</taxon>
        <taxon>Methylocystis</taxon>
    </lineage>
</organism>
<feature type="compositionally biased region" description="Basic and acidic residues" evidence="1">
    <location>
        <begin position="134"/>
        <end position="153"/>
    </location>
</feature>
<evidence type="ECO:0000313" key="4">
    <source>
        <dbReference type="Proteomes" id="UP001317629"/>
    </source>
</evidence>
<name>A0ABM8E3D9_9HYPH</name>